<keyword evidence="3" id="KW-0808">Transferase</keyword>
<dbReference type="GO" id="GO:0044773">
    <property type="term" value="P:mitotic DNA damage checkpoint signaling"/>
    <property type="evidence" value="ECO:0007669"/>
    <property type="project" value="TreeGrafter"/>
</dbReference>
<dbReference type="Gene3D" id="1.10.510.10">
    <property type="entry name" value="Transferase(Phosphotransferase) domain 1"/>
    <property type="match status" value="1"/>
</dbReference>
<dbReference type="InterPro" id="IPR008271">
    <property type="entry name" value="Ser/Thr_kinase_AS"/>
</dbReference>
<organism evidence="3 4">
    <name type="scientific">Corynespora cassiicola Philippines</name>
    <dbReference type="NCBI Taxonomy" id="1448308"/>
    <lineage>
        <taxon>Eukaryota</taxon>
        <taxon>Fungi</taxon>
        <taxon>Dikarya</taxon>
        <taxon>Ascomycota</taxon>
        <taxon>Pezizomycotina</taxon>
        <taxon>Dothideomycetes</taxon>
        <taxon>Pleosporomycetidae</taxon>
        <taxon>Pleosporales</taxon>
        <taxon>Corynesporascaceae</taxon>
        <taxon>Corynespora</taxon>
    </lineage>
</organism>
<dbReference type="CDD" id="cd00180">
    <property type="entry name" value="PKc"/>
    <property type="match status" value="1"/>
</dbReference>
<proteinExistence type="predicted"/>
<dbReference type="Proteomes" id="UP000240883">
    <property type="component" value="Unassembled WGS sequence"/>
</dbReference>
<name>A0A2T2NVD2_CORCC</name>
<dbReference type="EMBL" id="KZ678133">
    <property type="protein sequence ID" value="PSN69401.1"/>
    <property type="molecule type" value="Genomic_DNA"/>
</dbReference>
<gene>
    <name evidence="3" type="ORF">BS50DRAFT_521956</name>
</gene>
<evidence type="ECO:0000259" key="2">
    <source>
        <dbReference type="PROSITE" id="PS50011"/>
    </source>
</evidence>
<feature type="region of interest" description="Disordered" evidence="1">
    <location>
        <begin position="30"/>
        <end position="49"/>
    </location>
</feature>
<keyword evidence="3" id="KW-0418">Kinase</keyword>
<keyword evidence="4" id="KW-1185">Reference proteome</keyword>
<dbReference type="STRING" id="1448308.A0A2T2NVD2"/>
<dbReference type="GO" id="GO:0005634">
    <property type="term" value="C:nucleus"/>
    <property type="evidence" value="ECO:0007669"/>
    <property type="project" value="TreeGrafter"/>
</dbReference>
<dbReference type="Gene3D" id="3.30.200.20">
    <property type="entry name" value="Phosphorylase Kinase, domain 1"/>
    <property type="match status" value="1"/>
</dbReference>
<evidence type="ECO:0000313" key="4">
    <source>
        <dbReference type="Proteomes" id="UP000240883"/>
    </source>
</evidence>
<dbReference type="Pfam" id="PF00069">
    <property type="entry name" value="Pkinase"/>
    <property type="match status" value="1"/>
</dbReference>
<protein>
    <submittedName>
        <fullName evidence="3">Kinase-like protein</fullName>
    </submittedName>
</protein>
<dbReference type="PROSITE" id="PS00108">
    <property type="entry name" value="PROTEIN_KINASE_ST"/>
    <property type="match status" value="1"/>
</dbReference>
<dbReference type="PANTHER" id="PTHR44167:SF30">
    <property type="entry name" value="PHOSPHORYLASE KINASE"/>
    <property type="match status" value="1"/>
</dbReference>
<accession>A0A2T2NVD2</accession>
<dbReference type="AlphaFoldDB" id="A0A2T2NVD2"/>
<dbReference type="OrthoDB" id="4062651at2759"/>
<dbReference type="GO" id="GO:0005524">
    <property type="term" value="F:ATP binding"/>
    <property type="evidence" value="ECO:0007669"/>
    <property type="project" value="InterPro"/>
</dbReference>
<evidence type="ECO:0000256" key="1">
    <source>
        <dbReference type="SAM" id="MobiDB-lite"/>
    </source>
</evidence>
<dbReference type="GO" id="GO:0004674">
    <property type="term" value="F:protein serine/threonine kinase activity"/>
    <property type="evidence" value="ECO:0007669"/>
    <property type="project" value="TreeGrafter"/>
</dbReference>
<feature type="domain" description="Protein kinase" evidence="2">
    <location>
        <begin position="199"/>
        <end position="493"/>
    </location>
</feature>
<sequence>MEEKNLSIPATSAGMFEALLNGNFAAPESDLDWSPDRNSDRPPLQPLVDSDRISLSSNELDEMGERLSVAPQRIAERSILPTRDDGAWMTDWIALKSDGTTFQNLSRSGKSVVSQSTYWTAPSTWSTQSYHTAPGGDSKGDFPKKTPDRNRLHFNNEYAKILQSKNLWPVDPTIEQDWSGRGQHAEFQESERGILNGVLEVQQTIGSSANAIVESVKCKRILLARKTIRCSRNFTKQQATEEVAHLTRLNCRHIVQVIGTYTISSYLSILMYPVADFNLKDFLDELKNGPPFSYKEICYSNDLLTFEHCLVSALSYIHSHMIKHMDIKPQNILLGPSRLEHPLFRSGELDIMPIHAVYLADFGIARAYASIDDTETEGPTSFTRKYAAPEVVERQARGLSADVFSLGCVLLEILAVRKTGVISAGGRDFNWELKGVLESNEHFDTSYQANIEQLQGLIRDDWMLHEAQMSMLERDPKKRPTAGQLTKVWPPFSCCKMGAEPMEAHIESYFDEELDVFVHPVSKV</sequence>
<dbReference type="PANTHER" id="PTHR44167">
    <property type="entry name" value="OVARIAN-SPECIFIC SERINE/THREONINE-PROTEIN KINASE LOK-RELATED"/>
    <property type="match status" value="1"/>
</dbReference>
<feature type="region of interest" description="Disordered" evidence="1">
    <location>
        <begin position="125"/>
        <end position="145"/>
    </location>
</feature>
<evidence type="ECO:0000313" key="3">
    <source>
        <dbReference type="EMBL" id="PSN69401.1"/>
    </source>
</evidence>
<dbReference type="InterPro" id="IPR011009">
    <property type="entry name" value="Kinase-like_dom_sf"/>
</dbReference>
<dbReference type="PROSITE" id="PS50011">
    <property type="entry name" value="PROTEIN_KINASE_DOM"/>
    <property type="match status" value="1"/>
</dbReference>
<dbReference type="SMART" id="SM00220">
    <property type="entry name" value="S_TKc"/>
    <property type="match status" value="1"/>
</dbReference>
<reference evidence="3 4" key="1">
    <citation type="journal article" date="2018" name="Front. Microbiol.">
        <title>Genome-Wide Analysis of Corynespora cassiicola Leaf Fall Disease Putative Effectors.</title>
        <authorList>
            <person name="Lopez D."/>
            <person name="Ribeiro S."/>
            <person name="Label P."/>
            <person name="Fumanal B."/>
            <person name="Venisse J.S."/>
            <person name="Kohler A."/>
            <person name="de Oliveira R.R."/>
            <person name="Labutti K."/>
            <person name="Lipzen A."/>
            <person name="Lail K."/>
            <person name="Bauer D."/>
            <person name="Ohm R.A."/>
            <person name="Barry K.W."/>
            <person name="Spatafora J."/>
            <person name="Grigoriev I.V."/>
            <person name="Martin F.M."/>
            <person name="Pujade-Renaud V."/>
        </authorList>
    </citation>
    <scope>NUCLEOTIDE SEQUENCE [LARGE SCALE GENOMIC DNA]</scope>
    <source>
        <strain evidence="3 4">Philippines</strain>
    </source>
</reference>
<dbReference type="SUPFAM" id="SSF56112">
    <property type="entry name" value="Protein kinase-like (PK-like)"/>
    <property type="match status" value="1"/>
</dbReference>
<dbReference type="InterPro" id="IPR000719">
    <property type="entry name" value="Prot_kinase_dom"/>
</dbReference>